<proteinExistence type="inferred from homology"/>
<evidence type="ECO:0000313" key="5">
    <source>
        <dbReference type="Proteomes" id="UP001596097"/>
    </source>
</evidence>
<gene>
    <name evidence="4" type="ORF">ACFPYK_00995</name>
</gene>
<feature type="transmembrane region" description="Helical" evidence="3">
    <location>
        <begin position="217"/>
        <end position="238"/>
    </location>
</feature>
<evidence type="ECO:0000256" key="1">
    <source>
        <dbReference type="ARBA" id="ARBA00022679"/>
    </source>
</evidence>
<comment type="similarity">
    <text evidence="2">Belongs to the CDP-alcohol phosphatidyltransferase class-I family.</text>
</comment>
<evidence type="ECO:0000256" key="2">
    <source>
        <dbReference type="RuleBase" id="RU003750"/>
    </source>
</evidence>
<dbReference type="Gene3D" id="1.20.120.1760">
    <property type="match status" value="1"/>
</dbReference>
<reference evidence="5" key="1">
    <citation type="journal article" date="2019" name="Int. J. Syst. Evol. Microbiol.">
        <title>The Global Catalogue of Microorganisms (GCM) 10K type strain sequencing project: providing services to taxonomists for standard genome sequencing and annotation.</title>
        <authorList>
            <consortium name="The Broad Institute Genomics Platform"/>
            <consortium name="The Broad Institute Genome Sequencing Center for Infectious Disease"/>
            <person name="Wu L."/>
            <person name="Ma J."/>
        </authorList>
    </citation>
    <scope>NUCLEOTIDE SEQUENCE [LARGE SCALE GENOMIC DNA]</scope>
    <source>
        <strain evidence="5">CGMCC 4.7198</strain>
    </source>
</reference>
<organism evidence="4 5">
    <name type="scientific">Mumia xiangluensis</name>
    <dbReference type="NCBI Taxonomy" id="1678900"/>
    <lineage>
        <taxon>Bacteria</taxon>
        <taxon>Bacillati</taxon>
        <taxon>Actinomycetota</taxon>
        <taxon>Actinomycetes</taxon>
        <taxon>Propionibacteriales</taxon>
        <taxon>Nocardioidaceae</taxon>
        <taxon>Mumia</taxon>
    </lineage>
</organism>
<feature type="transmembrane region" description="Helical" evidence="3">
    <location>
        <begin position="147"/>
        <end position="172"/>
    </location>
</feature>
<keyword evidence="3" id="KW-1133">Transmembrane helix</keyword>
<keyword evidence="1 2" id="KW-0808">Transferase</keyword>
<evidence type="ECO:0000313" key="4">
    <source>
        <dbReference type="EMBL" id="MFC6147949.1"/>
    </source>
</evidence>
<protein>
    <submittedName>
        <fullName evidence="4">CDP-alcohol phosphatidyltransferase family protein</fullName>
    </submittedName>
</protein>
<dbReference type="RefSeq" id="WP_205602909.1">
    <property type="nucleotide sequence ID" value="NZ_JBHSQL010000001.1"/>
</dbReference>
<dbReference type="Proteomes" id="UP001596097">
    <property type="component" value="Unassembled WGS sequence"/>
</dbReference>
<accession>A0ABW1QET8</accession>
<feature type="transmembrane region" description="Helical" evidence="3">
    <location>
        <begin position="70"/>
        <end position="96"/>
    </location>
</feature>
<keyword evidence="3" id="KW-0472">Membrane</keyword>
<evidence type="ECO:0000256" key="3">
    <source>
        <dbReference type="SAM" id="Phobius"/>
    </source>
</evidence>
<dbReference type="InterPro" id="IPR048254">
    <property type="entry name" value="CDP_ALCOHOL_P_TRANSF_CS"/>
</dbReference>
<dbReference type="Pfam" id="PF01066">
    <property type="entry name" value="CDP-OH_P_transf"/>
    <property type="match status" value="1"/>
</dbReference>
<feature type="transmembrane region" description="Helical" evidence="3">
    <location>
        <begin position="192"/>
        <end position="211"/>
    </location>
</feature>
<comment type="caution">
    <text evidence="4">The sequence shown here is derived from an EMBL/GenBank/DDBJ whole genome shotgun (WGS) entry which is preliminary data.</text>
</comment>
<dbReference type="InterPro" id="IPR043130">
    <property type="entry name" value="CDP-OH_PTrfase_TM_dom"/>
</dbReference>
<dbReference type="PROSITE" id="PS00379">
    <property type="entry name" value="CDP_ALCOHOL_P_TRANSF"/>
    <property type="match status" value="1"/>
</dbReference>
<sequence>MPVTEMSRTSRIRSNVAALSAAQKPSRGTAAYSRYVNRPLGRRVAAVAAAFGVTPNQATAVSATLSFSGLLLLCLADPSLGVGIAVSLLLAGGYVMDSVDGQIARLTGTGSRSGEWLDHTVDCFKTCSFHLAVLISFYRFPPVEPEWALLVPVGFQIVDMVTFFGLIMMPLLRQGTPAPSDDLTPENPLRTWAILPTDYGIFCWVFVLMGWPTLYFAGYTALFAINALVLVVVLRKWWRELKAMDR</sequence>
<keyword evidence="5" id="KW-1185">Reference proteome</keyword>
<dbReference type="InterPro" id="IPR000462">
    <property type="entry name" value="CDP-OH_P_trans"/>
</dbReference>
<keyword evidence="3" id="KW-0812">Transmembrane</keyword>
<dbReference type="EMBL" id="JBHSQL010000001">
    <property type="protein sequence ID" value="MFC6147949.1"/>
    <property type="molecule type" value="Genomic_DNA"/>
</dbReference>
<name>A0ABW1QET8_9ACTN</name>